<proteinExistence type="predicted"/>
<comment type="caution">
    <text evidence="1">The sequence shown here is derived from an EMBL/GenBank/DDBJ whole genome shotgun (WGS) entry which is preliminary data.</text>
</comment>
<keyword evidence="2" id="KW-1185">Reference proteome</keyword>
<organism evidence="1 2">
    <name type="scientific">Acetobacter conturbans</name>
    <dbReference type="NCBI Taxonomy" id="1737472"/>
    <lineage>
        <taxon>Bacteria</taxon>
        <taxon>Pseudomonadati</taxon>
        <taxon>Pseudomonadota</taxon>
        <taxon>Alphaproteobacteria</taxon>
        <taxon>Acetobacterales</taxon>
        <taxon>Acetobacteraceae</taxon>
        <taxon>Acetobacter</taxon>
    </lineage>
</organism>
<name>A0ABX0K402_9PROT</name>
<evidence type="ECO:0000313" key="1">
    <source>
        <dbReference type="EMBL" id="NHN89952.1"/>
    </source>
</evidence>
<dbReference type="EMBL" id="WOSY01000023">
    <property type="protein sequence ID" value="NHN89952.1"/>
    <property type="molecule type" value="Genomic_DNA"/>
</dbReference>
<evidence type="ECO:0000313" key="2">
    <source>
        <dbReference type="Proteomes" id="UP000631653"/>
    </source>
</evidence>
<gene>
    <name evidence="1" type="ORF">GOB81_15225</name>
</gene>
<accession>A0ABX0K402</accession>
<protein>
    <submittedName>
        <fullName evidence="1">Uncharacterized protein</fullName>
    </submittedName>
</protein>
<reference evidence="1 2" key="1">
    <citation type="journal article" date="2020" name="Int. J. Syst. Evol. Microbiol.">
        <title>Novel acetic acid bacteria from cider fermentations: Acetobacter conturbans sp. nov. and Acetobacter fallax sp. nov.</title>
        <authorList>
            <person name="Sombolestani A.S."/>
            <person name="Cleenwerck I."/>
            <person name="Cnockaert M."/>
            <person name="Borremans W."/>
            <person name="Wieme A.D."/>
            <person name="De Vuyst L."/>
            <person name="Vandamme P."/>
        </authorList>
    </citation>
    <scope>NUCLEOTIDE SEQUENCE [LARGE SCALE GENOMIC DNA]</scope>
    <source>
        <strain evidence="1 2">LMG 1627</strain>
    </source>
</reference>
<dbReference type="Proteomes" id="UP000631653">
    <property type="component" value="Unassembled WGS sequence"/>
</dbReference>
<sequence length="57" mass="6182">MRSPDLPPDKKPDVANSLSVKSNTHDHLLTAPCYSSKIVCRSSGLLLSSRQDEKNSG</sequence>